<accession>A0A2W5BE90</accession>
<reference evidence="1 2" key="1">
    <citation type="submission" date="2017-11" db="EMBL/GenBank/DDBJ databases">
        <title>Infants hospitalized years apart are colonized by the same room-sourced microbial strains.</title>
        <authorList>
            <person name="Brooks B."/>
            <person name="Olm M.R."/>
            <person name="Firek B.A."/>
            <person name="Baker R."/>
            <person name="Thomas B.C."/>
            <person name="Morowitz M.J."/>
            <person name="Banfield J.F."/>
        </authorList>
    </citation>
    <scope>NUCLEOTIDE SEQUENCE [LARGE SCALE GENOMIC DNA]</scope>
    <source>
        <strain evidence="1">S2_012_000_R3_87</strain>
    </source>
</reference>
<sequence>MFTPVNGFISIVLRTELRKGYAPFDPWIVFDRFRQHELALGFADTGNQDVYWLEKGLWEINDVTTEEYRGHDLLNLHVNTRISDSRFPIRELFAVWDLSLPVGVLVSAQRYMFILDPGNISFFADRENAPAKRDRDPSDFINPLVNQRFYDGEFRPSSFSQYADAQINLDLVSLLRKRSVTTFTWDRATWR</sequence>
<evidence type="ECO:0000313" key="1">
    <source>
        <dbReference type="EMBL" id="PZP02720.1"/>
    </source>
</evidence>
<proteinExistence type="predicted"/>
<dbReference type="AlphaFoldDB" id="A0A2W5BE90"/>
<name>A0A2W5BE90_9CORY</name>
<comment type="caution">
    <text evidence="1">The sequence shown here is derived from an EMBL/GenBank/DDBJ whole genome shotgun (WGS) entry which is preliminary data.</text>
</comment>
<dbReference type="EMBL" id="QFNY01000028">
    <property type="protein sequence ID" value="PZP02720.1"/>
    <property type="molecule type" value="Genomic_DNA"/>
</dbReference>
<organism evidence="1 2">
    <name type="scientific">Corynebacterium urealyticum</name>
    <dbReference type="NCBI Taxonomy" id="43771"/>
    <lineage>
        <taxon>Bacteria</taxon>
        <taxon>Bacillati</taxon>
        <taxon>Actinomycetota</taxon>
        <taxon>Actinomycetes</taxon>
        <taxon>Mycobacteriales</taxon>
        <taxon>Corynebacteriaceae</taxon>
        <taxon>Corynebacterium</taxon>
    </lineage>
</organism>
<gene>
    <name evidence="1" type="ORF">DI609_02050</name>
</gene>
<protein>
    <submittedName>
        <fullName evidence="1">Uncharacterized protein</fullName>
    </submittedName>
</protein>
<dbReference type="RefSeq" id="WP_317209483.1">
    <property type="nucleotide sequence ID" value="NZ_CP136640.1"/>
</dbReference>
<evidence type="ECO:0000313" key="2">
    <source>
        <dbReference type="Proteomes" id="UP000249451"/>
    </source>
</evidence>
<dbReference type="Proteomes" id="UP000249451">
    <property type="component" value="Unassembled WGS sequence"/>
</dbReference>